<evidence type="ECO:0000256" key="1">
    <source>
        <dbReference type="SAM" id="Phobius"/>
    </source>
</evidence>
<organism evidence="2 3">
    <name type="scientific">Mycolicibacterium hippocampi</name>
    <dbReference type="NCBI Taxonomy" id="659824"/>
    <lineage>
        <taxon>Bacteria</taxon>
        <taxon>Bacillati</taxon>
        <taxon>Actinomycetota</taxon>
        <taxon>Actinomycetes</taxon>
        <taxon>Mycobacteriales</taxon>
        <taxon>Mycobacteriaceae</taxon>
        <taxon>Mycolicibacterium</taxon>
    </lineage>
</organism>
<evidence type="ECO:0000313" key="3">
    <source>
        <dbReference type="Proteomes" id="UP000570517"/>
    </source>
</evidence>
<evidence type="ECO:0008006" key="4">
    <source>
        <dbReference type="Google" id="ProtNLM"/>
    </source>
</evidence>
<evidence type="ECO:0000313" key="2">
    <source>
        <dbReference type="EMBL" id="NVN49346.1"/>
    </source>
</evidence>
<accession>A0A850PNV2</accession>
<keyword evidence="1" id="KW-0472">Membrane</keyword>
<comment type="caution">
    <text evidence="2">The sequence shown here is derived from an EMBL/GenBank/DDBJ whole genome shotgun (WGS) entry which is preliminary data.</text>
</comment>
<keyword evidence="3" id="KW-1185">Reference proteome</keyword>
<reference evidence="2 3" key="1">
    <citation type="submission" date="2020-05" db="EMBL/GenBank/DDBJ databases">
        <title>Draft genome sequence of Mycobacterium hippocampi DL, isolated from European seabass, Dicentrarchus labrax, reared in fish farms.</title>
        <authorList>
            <person name="Stathopoulou P."/>
            <person name="Asimakis E."/>
            <person name="Tzokas K."/>
            <person name="Batargias C."/>
            <person name="Tsiamis G."/>
        </authorList>
    </citation>
    <scope>NUCLEOTIDE SEQUENCE [LARGE SCALE GENOMIC DNA]</scope>
    <source>
        <strain evidence="2 3">DL</strain>
    </source>
</reference>
<sequence length="152" mass="16434">MITRILRGFLWLMGVTLVAIGIYHLVGGMWSVPGAGAIEGEARATVDSRERFYAAIFIGYGLAYIWAARQPSIPLTAVNWLAAVFLLGGLGRVLSVGVYGWPHWFQIPLLTLELVIPLVFFALTAAERRSHTTAHGERKLGVGATGAKPSTT</sequence>
<name>A0A850PNV2_9MYCO</name>
<feature type="transmembrane region" description="Helical" evidence="1">
    <location>
        <begin position="80"/>
        <end position="101"/>
    </location>
</feature>
<feature type="transmembrane region" description="Helical" evidence="1">
    <location>
        <begin position="107"/>
        <end position="126"/>
    </location>
</feature>
<dbReference type="Pfam" id="PF14248">
    <property type="entry name" value="DUF4345"/>
    <property type="match status" value="1"/>
</dbReference>
<dbReference type="InterPro" id="IPR025597">
    <property type="entry name" value="DUF4345"/>
</dbReference>
<dbReference type="Proteomes" id="UP000570517">
    <property type="component" value="Unassembled WGS sequence"/>
</dbReference>
<feature type="transmembrane region" description="Helical" evidence="1">
    <location>
        <begin position="52"/>
        <end position="68"/>
    </location>
</feature>
<gene>
    <name evidence="2" type="ORF">HLY00_453</name>
</gene>
<dbReference type="RefSeq" id="WP_178357727.1">
    <property type="nucleotide sequence ID" value="NZ_JABFYL010000014.1"/>
</dbReference>
<dbReference type="EMBL" id="JABFYL010000014">
    <property type="protein sequence ID" value="NVN49346.1"/>
    <property type="molecule type" value="Genomic_DNA"/>
</dbReference>
<protein>
    <recommendedName>
        <fullName evidence="4">DUF4345 domain-containing protein</fullName>
    </recommendedName>
</protein>
<keyword evidence="1" id="KW-1133">Transmembrane helix</keyword>
<dbReference type="AlphaFoldDB" id="A0A850PNV2"/>
<feature type="transmembrane region" description="Helical" evidence="1">
    <location>
        <begin position="9"/>
        <end position="32"/>
    </location>
</feature>
<keyword evidence="1" id="KW-0812">Transmembrane</keyword>
<proteinExistence type="predicted"/>